<comment type="caution">
    <text evidence="1">The sequence shown here is derived from an EMBL/GenBank/DDBJ whole genome shotgun (WGS) entry which is preliminary data.</text>
</comment>
<organism evidence="1 2">
    <name type="scientific">Marine Group I thaumarchaeote</name>
    <dbReference type="NCBI Taxonomy" id="2511932"/>
    <lineage>
        <taxon>Archaea</taxon>
        <taxon>Nitrososphaerota</taxon>
        <taxon>Marine Group I</taxon>
    </lineage>
</organism>
<proteinExistence type="predicted"/>
<dbReference type="EMBL" id="JACATA010000023">
    <property type="protein sequence ID" value="NWJ68863.1"/>
    <property type="molecule type" value="Genomic_DNA"/>
</dbReference>
<dbReference type="AlphaFoldDB" id="A0A7K4N0K4"/>
<reference evidence="1 2" key="1">
    <citation type="journal article" date="2019" name="Environ. Microbiol.">
        <title>Genomics insights into ecotype formation of ammonia-oxidizing archaea in the deep ocean.</title>
        <authorList>
            <person name="Wang Y."/>
            <person name="Huang J.M."/>
            <person name="Cui G.J."/>
            <person name="Nunoura T."/>
            <person name="Takaki Y."/>
            <person name="Li W.L."/>
            <person name="Li J."/>
            <person name="Gao Z.M."/>
            <person name="Takai K."/>
            <person name="Zhang A.Q."/>
            <person name="Stepanauskas R."/>
        </authorList>
    </citation>
    <scope>NUCLEOTIDE SEQUENCE [LARGE SCALE GENOMIC DNA]</scope>
    <source>
        <strain evidence="1 2">D17</strain>
    </source>
</reference>
<name>A0A7K4N0K4_9ARCH</name>
<accession>A0A7K4N0K4</accession>
<evidence type="ECO:0000313" key="2">
    <source>
        <dbReference type="Proteomes" id="UP000554454"/>
    </source>
</evidence>
<protein>
    <submittedName>
        <fullName evidence="1">Uncharacterized protein</fullName>
    </submittedName>
</protein>
<dbReference type="Proteomes" id="UP000554454">
    <property type="component" value="Unassembled WGS sequence"/>
</dbReference>
<sequence length="75" mass="8661">VFVLPELSIFVTEPEPEPEQDAEYQGSHFTPDVFCPFCNQNVKEHAKGCIGKRFASTAKDRSENSERLRKLYKNR</sequence>
<feature type="non-terminal residue" evidence="1">
    <location>
        <position position="1"/>
    </location>
</feature>
<keyword evidence="2" id="KW-1185">Reference proteome</keyword>
<evidence type="ECO:0000313" key="1">
    <source>
        <dbReference type="EMBL" id="NWJ68863.1"/>
    </source>
</evidence>
<gene>
    <name evidence="1" type="ORF">HX834_05940</name>
</gene>